<dbReference type="OrthoDB" id="9155093at2"/>
<dbReference type="InParanoid" id="A0A5Q0BMA1"/>
<keyword evidence="2" id="KW-0812">Transmembrane</keyword>
<sequence length="157" mass="16876">MNNESEVQNEEDAVIQEEQKFQKIIAKCWRSPDFKAELMANPAETLRKEGLEPQEGVSVMVVEDTEKLFHLVIPYKPEELSEEDLNDIVGGSYGVVMMKGLSRAGAKAMVLGRHGNPALAIRVLSKTAQSISGGIIAVSTGLGLGAGAALGLNKLKK</sequence>
<dbReference type="InterPro" id="IPR004232">
    <property type="entry name" value="CN_Hdrtase_a/SCN_Hdrlase_g"/>
</dbReference>
<dbReference type="KEGG" id="mmob:F6R98_11900"/>
<evidence type="ECO:0000256" key="1">
    <source>
        <dbReference type="ARBA" id="ARBA00022723"/>
    </source>
</evidence>
<gene>
    <name evidence="4" type="ORF">F6R98_11900</name>
</gene>
<dbReference type="GO" id="GO:0046914">
    <property type="term" value="F:transition metal ion binding"/>
    <property type="evidence" value="ECO:0007669"/>
    <property type="project" value="InterPro"/>
</dbReference>
<protein>
    <submittedName>
        <fullName evidence="4">NHLP leader peptide family natural product</fullName>
    </submittedName>
</protein>
<keyword evidence="5" id="KW-1185">Reference proteome</keyword>
<keyword evidence="2" id="KW-0472">Membrane</keyword>
<dbReference type="NCBIfam" id="TIGR03793">
    <property type="entry name" value="leader_NHLP"/>
    <property type="match status" value="1"/>
</dbReference>
<dbReference type="Pfam" id="PF02979">
    <property type="entry name" value="NHase_alpha"/>
    <property type="match status" value="1"/>
</dbReference>
<reference evidence="4 5" key="1">
    <citation type="submission" date="2019-09" db="EMBL/GenBank/DDBJ databases">
        <title>Ecophysiology of the spiral-shaped methanotroph Methylospira mobilis as revealed by the complete genome sequence.</title>
        <authorList>
            <person name="Oshkin I.Y."/>
            <person name="Dedysh S.N."/>
            <person name="Miroshnikov K."/>
            <person name="Danilova O.V."/>
            <person name="Hakobyan A."/>
            <person name="Liesack W."/>
        </authorList>
    </citation>
    <scope>NUCLEOTIDE SEQUENCE [LARGE SCALE GENOMIC DNA]</scope>
    <source>
        <strain evidence="4 5">Shm1</strain>
    </source>
</reference>
<dbReference type="GO" id="GO:0003824">
    <property type="term" value="F:catalytic activity"/>
    <property type="evidence" value="ECO:0007669"/>
    <property type="project" value="InterPro"/>
</dbReference>
<feature type="transmembrane region" description="Helical" evidence="2">
    <location>
        <begin position="131"/>
        <end position="152"/>
    </location>
</feature>
<dbReference type="InterPro" id="IPR022513">
    <property type="entry name" value="TOMM_pelo"/>
</dbReference>
<evidence type="ECO:0000313" key="5">
    <source>
        <dbReference type="Proteomes" id="UP000325755"/>
    </source>
</evidence>
<keyword evidence="1" id="KW-0479">Metal-binding</keyword>
<dbReference type="InterPro" id="IPR036648">
    <property type="entry name" value="CN_Hdrase_a/SCN_Hdrase_g_sf"/>
</dbReference>
<evidence type="ECO:0000313" key="4">
    <source>
        <dbReference type="EMBL" id="QFY43237.1"/>
    </source>
</evidence>
<dbReference type="EMBL" id="CP044205">
    <property type="protein sequence ID" value="QFY43237.1"/>
    <property type="molecule type" value="Genomic_DNA"/>
</dbReference>
<dbReference type="SUPFAM" id="SSF56209">
    <property type="entry name" value="Nitrile hydratase alpha chain"/>
    <property type="match status" value="1"/>
</dbReference>
<organism evidence="4 5">
    <name type="scientific">Candidatus Methylospira mobilis</name>
    <dbReference type="NCBI Taxonomy" id="1808979"/>
    <lineage>
        <taxon>Bacteria</taxon>
        <taxon>Pseudomonadati</taxon>
        <taxon>Pseudomonadota</taxon>
        <taxon>Gammaproteobacteria</taxon>
        <taxon>Methylococcales</taxon>
        <taxon>Methylococcaceae</taxon>
        <taxon>Candidatus Methylospira</taxon>
    </lineage>
</organism>
<proteinExistence type="predicted"/>
<accession>A0A5Q0BMA1</accession>
<dbReference type="AlphaFoldDB" id="A0A5Q0BMA1"/>
<dbReference type="RefSeq" id="WP_153249218.1">
    <property type="nucleotide sequence ID" value="NZ_CP044205.1"/>
</dbReference>
<keyword evidence="2" id="KW-1133">Transmembrane helix</keyword>
<dbReference type="Gene3D" id="3.90.330.10">
    <property type="entry name" value="Nitrile hydratase alpha /Thiocyanate hydrolase gamma"/>
    <property type="match status" value="1"/>
</dbReference>
<name>A0A5Q0BMA1_9GAMM</name>
<feature type="domain" description="Nitrile hydratase alpha/Thiocyanate hydrolase gamma" evidence="3">
    <location>
        <begin position="18"/>
        <end position="73"/>
    </location>
</feature>
<evidence type="ECO:0000259" key="3">
    <source>
        <dbReference type="Pfam" id="PF02979"/>
    </source>
</evidence>
<evidence type="ECO:0000256" key="2">
    <source>
        <dbReference type="SAM" id="Phobius"/>
    </source>
</evidence>
<dbReference type="Proteomes" id="UP000325755">
    <property type="component" value="Chromosome"/>
</dbReference>